<sequence>MRILLRRANASDFSIVQLRRSSVLIVICCFINPAPAGAGVSPLISCYKHAALTVPENAPGVLFSHNLDALALSCFGRMLYSYAYSWWLLRQSIGKRFIGFCQAERFGNHFIKTVTIPAGEQTGSIKADPVFFRKWSPGLRKYQFLRIPERGAAWFCMKKTGKAVPGPLTIFPLYLYSDGSGAGL</sequence>
<accession>A0A1G6R9Y2</accession>
<dbReference type="AlphaFoldDB" id="A0A1G6R9Y2"/>
<dbReference type="Proteomes" id="UP000198757">
    <property type="component" value="Unassembled WGS sequence"/>
</dbReference>
<dbReference type="STRING" id="1285928.SAMN04487894_105189"/>
<keyword evidence="2" id="KW-1185">Reference proteome</keyword>
<organism evidence="1 2">
    <name type="scientific">Niabella drilacis (strain DSM 25811 / CCM 8410 / CCUG 62505 / LMG 26954 / E90)</name>
    <dbReference type="NCBI Taxonomy" id="1285928"/>
    <lineage>
        <taxon>Bacteria</taxon>
        <taxon>Pseudomonadati</taxon>
        <taxon>Bacteroidota</taxon>
        <taxon>Chitinophagia</taxon>
        <taxon>Chitinophagales</taxon>
        <taxon>Chitinophagaceae</taxon>
        <taxon>Niabella</taxon>
    </lineage>
</organism>
<reference evidence="2" key="1">
    <citation type="submission" date="2016-10" db="EMBL/GenBank/DDBJ databases">
        <authorList>
            <person name="Varghese N."/>
            <person name="Submissions S."/>
        </authorList>
    </citation>
    <scope>NUCLEOTIDE SEQUENCE [LARGE SCALE GENOMIC DNA]</scope>
    <source>
        <strain evidence="2">DSM 25811 / CCM 8410 / LMG 26954 / E90</strain>
    </source>
</reference>
<proteinExistence type="predicted"/>
<evidence type="ECO:0000313" key="1">
    <source>
        <dbReference type="EMBL" id="SDD00885.1"/>
    </source>
</evidence>
<name>A0A1G6R9Y2_NIADE</name>
<dbReference type="EMBL" id="FMZO01000005">
    <property type="protein sequence ID" value="SDD00885.1"/>
    <property type="molecule type" value="Genomic_DNA"/>
</dbReference>
<evidence type="ECO:0000313" key="2">
    <source>
        <dbReference type="Proteomes" id="UP000198757"/>
    </source>
</evidence>
<gene>
    <name evidence="1" type="ORF">SAMN04487894_105189</name>
</gene>
<protein>
    <submittedName>
        <fullName evidence="1">Uncharacterized protein</fullName>
    </submittedName>
</protein>